<comment type="caution">
    <text evidence="4">The sequence shown here is derived from an EMBL/GenBank/DDBJ whole genome shotgun (WGS) entry which is preliminary data.</text>
</comment>
<dbReference type="InterPro" id="IPR010992">
    <property type="entry name" value="IHF-like_DNA-bd_dom_sf"/>
</dbReference>
<dbReference type="InterPro" id="IPR041607">
    <property type="entry name" value="HU-HIG"/>
</dbReference>
<evidence type="ECO:0000256" key="2">
    <source>
        <dbReference type="SAM" id="MobiDB-lite"/>
    </source>
</evidence>
<gene>
    <name evidence="4" type="ORF">F7D95_14630</name>
</gene>
<name>A0AA90ZMT8_9BACT</name>
<reference evidence="5" key="1">
    <citation type="submission" date="2019-09" db="EMBL/GenBank/DDBJ databases">
        <title>Distinct polysaccharide growth profiles of human intestinal Prevotella copri isolates.</title>
        <authorList>
            <person name="Fehlner-Peach H."/>
            <person name="Magnabosco C."/>
            <person name="Raghavan V."/>
            <person name="Scher J.U."/>
            <person name="Tett A."/>
            <person name="Cox L.M."/>
            <person name="Gottsegen C."/>
            <person name="Watters A."/>
            <person name="Wiltshire- Gordon J.D."/>
            <person name="Segata N."/>
            <person name="Bonneau R."/>
            <person name="Littman D.R."/>
        </authorList>
    </citation>
    <scope>NUCLEOTIDE SEQUENCE [LARGE SCALE GENOMIC DNA]</scope>
    <source>
        <strain evidence="5">iAQ1179</strain>
    </source>
</reference>
<evidence type="ECO:0000259" key="3">
    <source>
        <dbReference type="Pfam" id="PF18291"/>
    </source>
</evidence>
<dbReference type="InterPro" id="IPR005902">
    <property type="entry name" value="HU_DNA-bd_put"/>
</dbReference>
<protein>
    <submittedName>
        <fullName evidence="4">DNA-binding protein</fullName>
    </submittedName>
</protein>
<organism evidence="4 5">
    <name type="scientific">Segatella copri</name>
    <dbReference type="NCBI Taxonomy" id="165179"/>
    <lineage>
        <taxon>Bacteria</taxon>
        <taxon>Pseudomonadati</taxon>
        <taxon>Bacteroidota</taxon>
        <taxon>Bacteroidia</taxon>
        <taxon>Bacteroidales</taxon>
        <taxon>Prevotellaceae</taxon>
        <taxon>Segatella</taxon>
    </lineage>
</organism>
<evidence type="ECO:0000256" key="1">
    <source>
        <dbReference type="ARBA" id="ARBA00023125"/>
    </source>
</evidence>
<evidence type="ECO:0000313" key="4">
    <source>
        <dbReference type="EMBL" id="MQN13999.1"/>
    </source>
</evidence>
<dbReference type="RefSeq" id="WP_153129400.1">
    <property type="nucleotide sequence ID" value="NZ_VZCW01000369.1"/>
</dbReference>
<dbReference type="Gene3D" id="4.10.520.10">
    <property type="entry name" value="IHF-like DNA-binding proteins"/>
    <property type="match status" value="1"/>
</dbReference>
<feature type="region of interest" description="Disordered" evidence="2">
    <location>
        <begin position="137"/>
        <end position="196"/>
    </location>
</feature>
<evidence type="ECO:0000313" key="5">
    <source>
        <dbReference type="Proteomes" id="UP000442105"/>
    </source>
</evidence>
<proteinExistence type="predicted"/>
<dbReference type="Pfam" id="PF18291">
    <property type="entry name" value="HU-HIG"/>
    <property type="match status" value="1"/>
</dbReference>
<dbReference type="SUPFAM" id="SSF47729">
    <property type="entry name" value="IHF-like DNA-binding proteins"/>
    <property type="match status" value="1"/>
</dbReference>
<dbReference type="NCBIfam" id="TIGR01201">
    <property type="entry name" value="HU_rel"/>
    <property type="match status" value="1"/>
</dbReference>
<dbReference type="AlphaFoldDB" id="A0AA90ZMT8"/>
<feature type="compositionally biased region" description="Gly residues" evidence="2">
    <location>
        <begin position="165"/>
        <end position="188"/>
    </location>
</feature>
<feature type="domain" description="HU" evidence="3">
    <location>
        <begin position="1"/>
        <end position="113"/>
    </location>
</feature>
<sequence>MSKSYKVAKKTINMGDKKGQTVYSVRPYSYGTLTTEEVANQIAVESTATPADVKAVLDRYAYYVKENLKKGYDIELLGFGKLFIRFITGKAVEDESKANAKLVKSLVPAFRPSFTKLQNGSRIYNLLPTSIELVKYGDEKKDNPTGGTNDEEKKPTTGDSTNGGENAGGENTGGENTGGSENTGGTGSESGDNVNF</sequence>
<keyword evidence="1 4" id="KW-0238">DNA-binding</keyword>
<accession>A0AA90ZMT8</accession>
<dbReference type="GO" id="GO:0003677">
    <property type="term" value="F:DNA binding"/>
    <property type="evidence" value="ECO:0007669"/>
    <property type="project" value="UniProtKB-KW"/>
</dbReference>
<dbReference type="EMBL" id="VZCW01000369">
    <property type="protein sequence ID" value="MQN13999.1"/>
    <property type="molecule type" value="Genomic_DNA"/>
</dbReference>
<dbReference type="Proteomes" id="UP000442105">
    <property type="component" value="Unassembled WGS sequence"/>
</dbReference>